<dbReference type="InterPro" id="IPR016187">
    <property type="entry name" value="CTDL_fold"/>
</dbReference>
<dbReference type="Ensembl" id="ENSCCET00000036717.1">
    <property type="protein sequence ID" value="ENSCCEP00000024453.1"/>
    <property type="gene ID" value="ENSCCEG00000021722.1"/>
</dbReference>
<dbReference type="Pfam" id="PF06482">
    <property type="entry name" value="Endostatin"/>
    <property type="match status" value="1"/>
</dbReference>
<protein>
    <submittedName>
        <fullName evidence="4">Uncharacterized protein</fullName>
    </submittedName>
</protein>
<accession>A0A8C0VPC6</accession>
<sequence>MGAPRTDAGTPCDPPPSLGSPAAGVPQTEPSDSRADLRVSPDCGPGQTPAAAPYHTAGPSPSALPQRQTWVFKSKELMVKASSAVPEGSLVYVREGSNAFLRTPTGWSRLLVPCGVPCRAGGAGSRVPRPCPQGGKASVGGGPLPRPALGLLHLGHAQGFWGADRTQRMLLPSHGGDKGIPLAQHHGSCPQGQLLAKSWGSLFGGQAGATLRGPIYSFNGRDILTDPLWPRRLAWHGSTPLAVLCVEVAFPYRHMW</sequence>
<dbReference type="Proteomes" id="UP000694410">
    <property type="component" value="Unplaced"/>
</dbReference>
<dbReference type="SUPFAM" id="SSF56436">
    <property type="entry name" value="C-type lectin-like"/>
    <property type="match status" value="1"/>
</dbReference>
<dbReference type="Pfam" id="PF20010">
    <property type="entry name" value="Collagen_trimer"/>
    <property type="match status" value="1"/>
</dbReference>
<feature type="region of interest" description="Disordered" evidence="1">
    <location>
        <begin position="1"/>
        <end position="64"/>
    </location>
</feature>
<evidence type="ECO:0000313" key="5">
    <source>
        <dbReference type="Proteomes" id="UP000694410"/>
    </source>
</evidence>
<dbReference type="AlphaFoldDB" id="A0A8C0VPC6"/>
<evidence type="ECO:0000313" key="4">
    <source>
        <dbReference type="Ensembl" id="ENSCCEP00000024453.1"/>
    </source>
</evidence>
<keyword evidence="5" id="KW-1185">Reference proteome</keyword>
<evidence type="ECO:0000256" key="1">
    <source>
        <dbReference type="SAM" id="MobiDB-lite"/>
    </source>
</evidence>
<dbReference type="InterPro" id="IPR010515">
    <property type="entry name" value="Collagenase_NC10/endostatin"/>
</dbReference>
<dbReference type="Gene3D" id="3.10.100.10">
    <property type="entry name" value="Mannose-Binding Protein A, subunit A"/>
    <property type="match status" value="1"/>
</dbReference>
<reference evidence="4" key="2">
    <citation type="submission" date="2025-09" db="UniProtKB">
        <authorList>
            <consortium name="Ensembl"/>
        </authorList>
    </citation>
    <scope>IDENTIFICATION</scope>
</reference>
<reference evidence="4" key="1">
    <citation type="submission" date="2025-08" db="UniProtKB">
        <authorList>
            <consortium name="Ensembl"/>
        </authorList>
    </citation>
    <scope>IDENTIFICATION</scope>
</reference>
<proteinExistence type="predicted"/>
<feature type="domain" description="Collagen type XV/XVIII trimerization" evidence="3">
    <location>
        <begin position="71"/>
        <end position="109"/>
    </location>
</feature>
<evidence type="ECO:0000259" key="2">
    <source>
        <dbReference type="Pfam" id="PF06482"/>
    </source>
</evidence>
<evidence type="ECO:0000259" key="3">
    <source>
        <dbReference type="Pfam" id="PF20010"/>
    </source>
</evidence>
<name>A0A8C0VPC6_CYACU</name>
<organism evidence="4 5">
    <name type="scientific">Cyanistes caeruleus</name>
    <name type="common">Eurasian blue tit</name>
    <name type="synonym">Parus caeruleus</name>
    <dbReference type="NCBI Taxonomy" id="156563"/>
    <lineage>
        <taxon>Eukaryota</taxon>
        <taxon>Metazoa</taxon>
        <taxon>Chordata</taxon>
        <taxon>Craniata</taxon>
        <taxon>Vertebrata</taxon>
        <taxon>Euteleostomi</taxon>
        <taxon>Archelosauria</taxon>
        <taxon>Archosauria</taxon>
        <taxon>Dinosauria</taxon>
        <taxon>Saurischia</taxon>
        <taxon>Theropoda</taxon>
        <taxon>Coelurosauria</taxon>
        <taxon>Aves</taxon>
        <taxon>Neognathae</taxon>
        <taxon>Neoaves</taxon>
        <taxon>Telluraves</taxon>
        <taxon>Australaves</taxon>
        <taxon>Passeriformes</taxon>
        <taxon>Paridae</taxon>
        <taxon>Cyanistes</taxon>
    </lineage>
</organism>
<dbReference type="InterPro" id="IPR045463">
    <property type="entry name" value="XV/XVIII_trimerization_dom"/>
</dbReference>
<dbReference type="Gene3D" id="3.40.1620.70">
    <property type="match status" value="1"/>
</dbReference>
<dbReference type="InterPro" id="IPR016186">
    <property type="entry name" value="C-type_lectin-like/link_sf"/>
</dbReference>
<feature type="domain" description="Collagenase NC10/endostatin" evidence="2">
    <location>
        <begin position="191"/>
        <end position="240"/>
    </location>
</feature>